<dbReference type="InterPro" id="IPR039794">
    <property type="entry name" value="Gtb1-like"/>
</dbReference>
<dbReference type="EMBL" id="BPLQ01014566">
    <property type="protein sequence ID" value="GIY80893.1"/>
    <property type="molecule type" value="Genomic_DNA"/>
</dbReference>
<dbReference type="Pfam" id="PF07915">
    <property type="entry name" value="PRKCSH"/>
    <property type="match status" value="1"/>
</dbReference>
<evidence type="ECO:0000259" key="4">
    <source>
        <dbReference type="PROSITE" id="PS51912"/>
    </source>
</evidence>
<feature type="coiled-coil region" evidence="3">
    <location>
        <begin position="232"/>
        <end position="259"/>
    </location>
</feature>
<keyword evidence="1" id="KW-0732">Signal</keyword>
<keyword evidence="2" id="KW-1015">Disulfide bond</keyword>
<dbReference type="InterPro" id="IPR009011">
    <property type="entry name" value="Man6P_isomerase_rcpt-bd_dom_sf"/>
</dbReference>
<dbReference type="InterPro" id="IPR012913">
    <property type="entry name" value="OS9-like_dom"/>
</dbReference>
<dbReference type="InterPro" id="IPR044865">
    <property type="entry name" value="MRH_dom"/>
</dbReference>
<dbReference type="SUPFAM" id="SSF50911">
    <property type="entry name" value="Mannose 6-phosphate receptor domain"/>
    <property type="match status" value="1"/>
</dbReference>
<feature type="domain" description="MRH" evidence="5">
    <location>
        <begin position="57"/>
        <end position="159"/>
    </location>
</feature>
<dbReference type="Gene3D" id="2.70.130.10">
    <property type="entry name" value="Mannose-6-phosphate receptor binding domain"/>
    <property type="match status" value="1"/>
</dbReference>
<keyword evidence="7" id="KW-1185">Reference proteome</keyword>
<dbReference type="AlphaFoldDB" id="A0AAV4WF48"/>
<evidence type="ECO:0000259" key="5">
    <source>
        <dbReference type="PROSITE" id="PS51914"/>
    </source>
</evidence>
<evidence type="ECO:0000256" key="3">
    <source>
        <dbReference type="SAM" id="Coils"/>
    </source>
</evidence>
<evidence type="ECO:0000256" key="2">
    <source>
        <dbReference type="ARBA" id="ARBA00023157"/>
    </source>
</evidence>
<accession>A0AAV4WF48</accession>
<sequence>MFSVAAASVVQMRFVKETANYGYFANSVADVDNANKLIPSVIPANFSGPELLERLLGKCFNLTQDTYRYTFCPFQNFTQYEISPRWNAYQGILGIWSHWDIENNTFAAMVLKNGDHCGDVERSVRIVLICGANETLLNVTEPSKCQYSAEFSTRYACHEDALLVYPRMSPELQKEWDLIYTDFRREFITEKGYKKFLQELFEKAGYGEPVQTKLPETATSAILVDGSMFSDLQSCNQEYKNLQNEISKLNMELEALKVMLDLSKVHNPISKSQRMSA</sequence>
<name>A0AAV4WF48_9ARAC</name>
<feature type="domain" description="DMAP1-binding" evidence="4">
    <location>
        <begin position="164"/>
        <end position="272"/>
    </location>
</feature>
<comment type="caution">
    <text evidence="6">The sequence shown here is derived from an EMBL/GenBank/DDBJ whole genome shotgun (WGS) entry which is preliminary data.</text>
</comment>
<dbReference type="PANTHER" id="PTHR12630">
    <property type="entry name" value="N-LINKED OLIGOSACCHARIDE PROCESSING"/>
    <property type="match status" value="1"/>
</dbReference>
<evidence type="ECO:0000313" key="6">
    <source>
        <dbReference type="EMBL" id="GIY80893.1"/>
    </source>
</evidence>
<proteinExistence type="predicted"/>
<dbReference type="GO" id="GO:0005794">
    <property type="term" value="C:Golgi apparatus"/>
    <property type="evidence" value="ECO:0007669"/>
    <property type="project" value="TreeGrafter"/>
</dbReference>
<dbReference type="PROSITE" id="PS51912">
    <property type="entry name" value="DMAP1_BIND"/>
    <property type="match status" value="1"/>
</dbReference>
<evidence type="ECO:0000256" key="1">
    <source>
        <dbReference type="ARBA" id="ARBA00022729"/>
    </source>
</evidence>
<dbReference type="InterPro" id="IPR010506">
    <property type="entry name" value="DMAP1-bd"/>
</dbReference>
<gene>
    <name evidence="6" type="primary">GNPTG</name>
    <name evidence="6" type="ORF">CDAR_70501</name>
</gene>
<dbReference type="Proteomes" id="UP001054837">
    <property type="component" value="Unassembled WGS sequence"/>
</dbReference>
<dbReference type="PROSITE" id="PS51914">
    <property type="entry name" value="MRH"/>
    <property type="match status" value="1"/>
</dbReference>
<dbReference type="PANTHER" id="PTHR12630:SF6">
    <property type="entry name" value="N-ACETYLGLUCOSAMINE-1-PHOSPHOTRANSFERASE SUBUNIT GAMMA"/>
    <property type="match status" value="1"/>
</dbReference>
<evidence type="ECO:0000313" key="7">
    <source>
        <dbReference type="Proteomes" id="UP001054837"/>
    </source>
</evidence>
<reference evidence="6 7" key="1">
    <citation type="submission" date="2021-06" db="EMBL/GenBank/DDBJ databases">
        <title>Caerostris darwini draft genome.</title>
        <authorList>
            <person name="Kono N."/>
            <person name="Arakawa K."/>
        </authorList>
    </citation>
    <scope>NUCLEOTIDE SEQUENCE [LARGE SCALE GENOMIC DNA]</scope>
</reference>
<keyword evidence="3" id="KW-0175">Coiled coil</keyword>
<organism evidence="6 7">
    <name type="scientific">Caerostris darwini</name>
    <dbReference type="NCBI Taxonomy" id="1538125"/>
    <lineage>
        <taxon>Eukaryota</taxon>
        <taxon>Metazoa</taxon>
        <taxon>Ecdysozoa</taxon>
        <taxon>Arthropoda</taxon>
        <taxon>Chelicerata</taxon>
        <taxon>Arachnida</taxon>
        <taxon>Araneae</taxon>
        <taxon>Araneomorphae</taxon>
        <taxon>Entelegynae</taxon>
        <taxon>Araneoidea</taxon>
        <taxon>Araneidae</taxon>
        <taxon>Caerostris</taxon>
    </lineage>
</organism>
<protein>
    <submittedName>
        <fullName evidence="6">N-acetylglucosamine-1-phosphotransferase subunit gamma</fullName>
    </submittedName>
</protein>